<dbReference type="AlphaFoldDB" id="A0A239LW92"/>
<keyword evidence="4" id="KW-0326">Glycosidase</keyword>
<dbReference type="InterPro" id="IPR017853">
    <property type="entry name" value="GH"/>
</dbReference>
<dbReference type="InterPro" id="IPR050288">
    <property type="entry name" value="Cellulose_deg_GH3"/>
</dbReference>
<evidence type="ECO:0000256" key="3">
    <source>
        <dbReference type="ARBA" id="ARBA00023277"/>
    </source>
</evidence>
<accession>A0A239LW92</accession>
<evidence type="ECO:0000256" key="1">
    <source>
        <dbReference type="ARBA" id="ARBA00005336"/>
    </source>
</evidence>
<dbReference type="InterPro" id="IPR026891">
    <property type="entry name" value="Fn3-like"/>
</dbReference>
<proteinExistence type="inferred from homology"/>
<sequence length="724" mass="76984">MKRNAKHKPLSPGAILAFGLLGSSLLPAQEKPLSSQAWMNSSLTPEARTALLLPQMTLDEKIAVVHGLDDVDHGTAVAPAGHAKIASGAVGYVPDIPRLGIPALQIADAAVGVTKGAWSARYSTPLPSALCEASAWDNDLSFEKGALLGRELKDAGFNMSLAGGTNIARDPRNGRNFEYLGEDPVLAGTLVGQAGRGVQSQGVIGDIKHFAVNDQETDRTTLNVVMDRRTLRETDMLAFEIGIKSSGVDSVMCAYNKYNGDYACESPELLRDVLKRDLGFKGFVISDWGATHTAVKAANAGLDMQMPGNKWFGEPLKQAVLHGEVSQARLDDMVSRILRAEFAAGLFDRKPTTQVSDIEAGMATAQRIAEEGAVLLKNDHAQLPLTAKARTILLVGGHADVGVLTGGGSSRVDGPGGNAIPATGDRAITYLRSSPLKELQARMPDTTIRFDSGDDPAKAAELAKTVDVAIVFATQYSREDRDLVDLSLPDRQDALIAAVATANPHTVVVLETGDPVTMPWLGKVPAVLEAWYPGIHGAQAIANLLTGAVSPSGKLAISFPAAEADLPHAKLFDTPKGAPEVHYTEGLKVGYKWYDAEGKHPLFAFGHGLSYSSFAYSGLKTAMSDKLHVSFTLTNTGNVAATEIAEVYATLPDGTGEPPRRLIGWRRVKLAPKQSQEVEIMVDPMLLSVFDAAKNGWSLTPGRYVIHAGGSSQSLPLEAELKVK</sequence>
<keyword evidence="3" id="KW-0119">Carbohydrate metabolism</keyword>
<dbReference type="PROSITE" id="PS00775">
    <property type="entry name" value="GLYCOSYL_HYDROL_F3"/>
    <property type="match status" value="1"/>
</dbReference>
<dbReference type="Proteomes" id="UP000198356">
    <property type="component" value="Unassembled WGS sequence"/>
</dbReference>
<dbReference type="GO" id="GO:0004553">
    <property type="term" value="F:hydrolase activity, hydrolyzing O-glycosyl compounds"/>
    <property type="evidence" value="ECO:0007669"/>
    <property type="project" value="InterPro"/>
</dbReference>
<evidence type="ECO:0000256" key="5">
    <source>
        <dbReference type="SAM" id="SignalP"/>
    </source>
</evidence>
<dbReference type="PANTHER" id="PTHR42715:SF10">
    <property type="entry name" value="BETA-GLUCOSIDASE"/>
    <property type="match status" value="1"/>
</dbReference>
<dbReference type="SUPFAM" id="SSF52279">
    <property type="entry name" value="Beta-D-glucan exohydrolase, C-terminal domain"/>
    <property type="match status" value="1"/>
</dbReference>
<keyword evidence="2 4" id="KW-0378">Hydrolase</keyword>
<feature type="signal peptide" evidence="5">
    <location>
        <begin position="1"/>
        <end position="28"/>
    </location>
</feature>
<dbReference type="SMART" id="SM01217">
    <property type="entry name" value="Fn3_like"/>
    <property type="match status" value="1"/>
</dbReference>
<evidence type="ECO:0000256" key="2">
    <source>
        <dbReference type="ARBA" id="ARBA00022801"/>
    </source>
</evidence>
<feature type="chain" id="PRO_5013145140" evidence="5">
    <location>
        <begin position="29"/>
        <end position="724"/>
    </location>
</feature>
<evidence type="ECO:0000313" key="7">
    <source>
        <dbReference type="EMBL" id="SNT34796.1"/>
    </source>
</evidence>
<organism evidence="7 8">
    <name type="scientific">Granulicella rosea</name>
    <dbReference type="NCBI Taxonomy" id="474952"/>
    <lineage>
        <taxon>Bacteria</taxon>
        <taxon>Pseudomonadati</taxon>
        <taxon>Acidobacteriota</taxon>
        <taxon>Terriglobia</taxon>
        <taxon>Terriglobales</taxon>
        <taxon>Acidobacteriaceae</taxon>
        <taxon>Granulicella</taxon>
    </lineage>
</organism>
<dbReference type="InterPro" id="IPR036881">
    <property type="entry name" value="Glyco_hydro_3_C_sf"/>
</dbReference>
<dbReference type="Gene3D" id="3.20.20.300">
    <property type="entry name" value="Glycoside hydrolase, family 3, N-terminal domain"/>
    <property type="match status" value="1"/>
</dbReference>
<dbReference type="SUPFAM" id="SSF51445">
    <property type="entry name" value="(Trans)glycosidases"/>
    <property type="match status" value="1"/>
</dbReference>
<dbReference type="RefSeq" id="WP_089409924.1">
    <property type="nucleotide sequence ID" value="NZ_FZOU01000008.1"/>
</dbReference>
<dbReference type="InterPro" id="IPR036962">
    <property type="entry name" value="Glyco_hydro_3_N_sf"/>
</dbReference>
<dbReference type="InterPro" id="IPR002772">
    <property type="entry name" value="Glyco_hydro_3_C"/>
</dbReference>
<evidence type="ECO:0000256" key="4">
    <source>
        <dbReference type="RuleBase" id="RU361161"/>
    </source>
</evidence>
<dbReference type="Gene3D" id="2.60.40.10">
    <property type="entry name" value="Immunoglobulins"/>
    <property type="match status" value="1"/>
</dbReference>
<dbReference type="GO" id="GO:0005975">
    <property type="term" value="P:carbohydrate metabolic process"/>
    <property type="evidence" value="ECO:0007669"/>
    <property type="project" value="InterPro"/>
</dbReference>
<evidence type="ECO:0000259" key="6">
    <source>
        <dbReference type="SMART" id="SM01217"/>
    </source>
</evidence>
<name>A0A239LW92_9BACT</name>
<dbReference type="InterPro" id="IPR019800">
    <property type="entry name" value="Glyco_hydro_3_AS"/>
</dbReference>
<reference evidence="7 8" key="1">
    <citation type="submission" date="2017-06" db="EMBL/GenBank/DDBJ databases">
        <authorList>
            <person name="Kim H.J."/>
            <person name="Triplett B.A."/>
        </authorList>
    </citation>
    <scope>NUCLEOTIDE SEQUENCE [LARGE SCALE GENOMIC DNA]</scope>
    <source>
        <strain evidence="7 8">DSM 18704</strain>
    </source>
</reference>
<protein>
    <submittedName>
        <fullName evidence="7">Beta-glucosidase</fullName>
    </submittedName>
</protein>
<keyword evidence="5" id="KW-0732">Signal</keyword>
<dbReference type="PANTHER" id="PTHR42715">
    <property type="entry name" value="BETA-GLUCOSIDASE"/>
    <property type="match status" value="1"/>
</dbReference>
<dbReference type="Gene3D" id="3.40.50.1700">
    <property type="entry name" value="Glycoside hydrolase family 3 C-terminal domain"/>
    <property type="match status" value="1"/>
</dbReference>
<keyword evidence="8" id="KW-1185">Reference proteome</keyword>
<dbReference type="PRINTS" id="PR00133">
    <property type="entry name" value="GLHYDRLASE3"/>
</dbReference>
<dbReference type="InterPro" id="IPR013783">
    <property type="entry name" value="Ig-like_fold"/>
</dbReference>
<feature type="domain" description="Fibronectin type III-like" evidence="6">
    <location>
        <begin position="643"/>
        <end position="712"/>
    </location>
</feature>
<comment type="similarity">
    <text evidence="1 4">Belongs to the glycosyl hydrolase 3 family.</text>
</comment>
<dbReference type="OrthoDB" id="9805821at2"/>
<dbReference type="InterPro" id="IPR001764">
    <property type="entry name" value="Glyco_hydro_3_N"/>
</dbReference>
<gene>
    <name evidence="7" type="ORF">SAMN05421770_10829</name>
</gene>
<dbReference type="EMBL" id="FZOU01000008">
    <property type="protein sequence ID" value="SNT34796.1"/>
    <property type="molecule type" value="Genomic_DNA"/>
</dbReference>
<dbReference type="Pfam" id="PF00933">
    <property type="entry name" value="Glyco_hydro_3"/>
    <property type="match status" value="1"/>
</dbReference>
<dbReference type="Pfam" id="PF14310">
    <property type="entry name" value="Fn3-like"/>
    <property type="match status" value="1"/>
</dbReference>
<dbReference type="Pfam" id="PF01915">
    <property type="entry name" value="Glyco_hydro_3_C"/>
    <property type="match status" value="1"/>
</dbReference>
<evidence type="ECO:0000313" key="8">
    <source>
        <dbReference type="Proteomes" id="UP000198356"/>
    </source>
</evidence>